<evidence type="ECO:0000313" key="2">
    <source>
        <dbReference type="Proteomes" id="UP000219546"/>
    </source>
</evidence>
<dbReference type="GO" id="GO:0046983">
    <property type="term" value="F:protein dimerization activity"/>
    <property type="evidence" value="ECO:0007669"/>
    <property type="project" value="InterPro"/>
</dbReference>
<reference evidence="1 2" key="1">
    <citation type="submission" date="2017-08" db="EMBL/GenBank/DDBJ databases">
        <authorList>
            <person name="de Groot N.N."/>
        </authorList>
    </citation>
    <scope>NUCLEOTIDE SEQUENCE [LARGE SCALE GENOMIC DNA]</scope>
    <source>
        <strain evidence="1 2">JC228</strain>
    </source>
</reference>
<protein>
    <submittedName>
        <fullName evidence="1">Stage 0 sporulation regulatory protein</fullName>
    </submittedName>
</protein>
<sequence length="84" mass="10063">MNAFPDRKISFEDKMVLKIKQKREQMIQSANQFGYTDEQTVRYSQELDKLINEYNDHKPASKSTEVRVVQKQMIMIFQKMFPIT</sequence>
<dbReference type="EMBL" id="OAOP01000008">
    <property type="protein sequence ID" value="SNX73959.1"/>
    <property type="molecule type" value="Genomic_DNA"/>
</dbReference>
<dbReference type="RefSeq" id="WP_179714311.1">
    <property type="nucleotide sequence ID" value="NZ_JBEPMQ010000008.1"/>
</dbReference>
<dbReference type="PANTHER" id="PTHR41263">
    <property type="entry name" value="ASPARTYL-PHOSPHATE PHOSPHATASE YISI"/>
    <property type="match status" value="1"/>
</dbReference>
<accession>A0A285D2G4</accession>
<organism evidence="1 2">
    <name type="scientific">Bacillus oleivorans</name>
    <dbReference type="NCBI Taxonomy" id="1448271"/>
    <lineage>
        <taxon>Bacteria</taxon>
        <taxon>Bacillati</taxon>
        <taxon>Bacillota</taxon>
        <taxon>Bacilli</taxon>
        <taxon>Bacillales</taxon>
        <taxon>Bacillaceae</taxon>
        <taxon>Bacillus</taxon>
    </lineage>
</organism>
<keyword evidence="2" id="KW-1185">Reference proteome</keyword>
<name>A0A285D2G4_9BACI</name>
<dbReference type="InterPro" id="IPR053028">
    <property type="entry name" value="Spo0E-like_phosphatase"/>
</dbReference>
<dbReference type="Gene3D" id="4.10.280.10">
    <property type="entry name" value="Helix-loop-helix DNA-binding domain"/>
    <property type="match status" value="1"/>
</dbReference>
<dbReference type="AlphaFoldDB" id="A0A285D2G4"/>
<gene>
    <name evidence="1" type="ORF">SAMN05877753_10858</name>
</gene>
<dbReference type="SUPFAM" id="SSF140500">
    <property type="entry name" value="BAS1536-like"/>
    <property type="match status" value="1"/>
</dbReference>
<dbReference type="InterPro" id="IPR036638">
    <property type="entry name" value="HLH_DNA-bd_sf"/>
</dbReference>
<dbReference type="Pfam" id="PF09388">
    <property type="entry name" value="SpoOE-like"/>
    <property type="match status" value="1"/>
</dbReference>
<proteinExistence type="predicted"/>
<evidence type="ECO:0000313" key="1">
    <source>
        <dbReference type="EMBL" id="SNX73959.1"/>
    </source>
</evidence>
<dbReference type="InterPro" id="IPR037208">
    <property type="entry name" value="Spo0E-like_sf"/>
</dbReference>
<dbReference type="Proteomes" id="UP000219546">
    <property type="component" value="Unassembled WGS sequence"/>
</dbReference>
<dbReference type="InterPro" id="IPR018540">
    <property type="entry name" value="Spo0E-like"/>
</dbReference>
<dbReference type="PANTHER" id="PTHR41263:SF1">
    <property type="entry name" value="ASPARTYL-PHOSPHATE PHOSPHATASE YISI"/>
    <property type="match status" value="1"/>
</dbReference>
<dbReference type="GO" id="GO:0043937">
    <property type="term" value="P:regulation of sporulation"/>
    <property type="evidence" value="ECO:0007669"/>
    <property type="project" value="InterPro"/>
</dbReference>